<dbReference type="Proteomes" id="UP000273675">
    <property type="component" value="Unassembled WGS sequence"/>
</dbReference>
<accession>A0A495D3U6</accession>
<dbReference type="AlphaFoldDB" id="A0A495D3U6"/>
<protein>
    <recommendedName>
        <fullName evidence="4">EAL domain-containing protein</fullName>
    </recommendedName>
</protein>
<comment type="caution">
    <text evidence="2">The sequence shown here is derived from an EMBL/GenBank/DDBJ whole genome shotgun (WGS) entry which is preliminary data.</text>
</comment>
<dbReference type="RefSeq" id="WP_121211128.1">
    <property type="nucleotide sequence ID" value="NZ_RBIM01000004.1"/>
</dbReference>
<proteinExistence type="predicted"/>
<dbReference type="OrthoDB" id="7624727at2"/>
<evidence type="ECO:0008006" key="4">
    <source>
        <dbReference type="Google" id="ProtNLM"/>
    </source>
</evidence>
<evidence type="ECO:0000313" key="3">
    <source>
        <dbReference type="Proteomes" id="UP000273675"/>
    </source>
</evidence>
<dbReference type="EMBL" id="RBIM01000004">
    <property type="protein sequence ID" value="RKQ96585.1"/>
    <property type="molecule type" value="Genomic_DNA"/>
</dbReference>
<sequence length="457" mass="50152">MSPELRQKLKTALVGRESVDMGQFQFLNLERVRARTGEDWPRLREKVYETSTQFIERRLGPDDVMIRVQGGFLIIFRASDVEAAQDMVDAISGELNTFFLGEAGLEDVRTEADARDVPTSELLEIVARSQPHDHAGQSAISPDAGAGLPADLATPWASSSPPERDDDGKTRWVEAPKPERRDRPSLVPGQATAAGDVPPSWDDIVFKPVWDSRKSYVSHHICVARKIVDGFAYYGRETLSGAADRDQHRRLDRVVALAAQRGFQKARAAGHGSMIIVPVHYDSLSSVSRRMEYFKILQPIPEPARRFFLLRIDGVPDGAPMAQLQEVCRSMKHFGAYVLVHHRFGLAGLDRFESCGIGIFSADTPPRLNDAGAGDKDLMACVTWVSTVQQMSAETSLLEIENTALLEAAMSAGVRYFSGPGIAAAAEMPGPPRRLSLSAILAPPDSTGGRDETFEID</sequence>
<feature type="region of interest" description="Disordered" evidence="1">
    <location>
        <begin position="130"/>
        <end position="198"/>
    </location>
</feature>
<organism evidence="2 3">
    <name type="scientific">Maricaulis maris</name>
    <dbReference type="NCBI Taxonomy" id="74318"/>
    <lineage>
        <taxon>Bacteria</taxon>
        <taxon>Pseudomonadati</taxon>
        <taxon>Pseudomonadota</taxon>
        <taxon>Alphaproteobacteria</taxon>
        <taxon>Maricaulales</taxon>
        <taxon>Maricaulaceae</taxon>
        <taxon>Maricaulis</taxon>
    </lineage>
</organism>
<gene>
    <name evidence="2" type="ORF">C7435_1917</name>
</gene>
<name>A0A495D3U6_9PROT</name>
<evidence type="ECO:0000313" key="2">
    <source>
        <dbReference type="EMBL" id="RKQ96585.1"/>
    </source>
</evidence>
<feature type="compositionally biased region" description="Basic and acidic residues" evidence="1">
    <location>
        <begin position="162"/>
        <end position="184"/>
    </location>
</feature>
<evidence type="ECO:0000256" key="1">
    <source>
        <dbReference type="SAM" id="MobiDB-lite"/>
    </source>
</evidence>
<reference evidence="2 3" key="1">
    <citation type="submission" date="2018-10" db="EMBL/GenBank/DDBJ databases">
        <title>Genomic Encyclopedia of Type Strains, Phase IV (KMG-IV): sequencing the most valuable type-strain genomes for metagenomic binning, comparative biology and taxonomic classification.</title>
        <authorList>
            <person name="Goeker M."/>
        </authorList>
    </citation>
    <scope>NUCLEOTIDE SEQUENCE [LARGE SCALE GENOMIC DNA]</scope>
    <source>
        <strain evidence="2 3">DSM 4734</strain>
    </source>
</reference>